<keyword evidence="3 6" id="KW-0812">Transmembrane</keyword>
<reference evidence="8 9" key="1">
    <citation type="submission" date="2016-12" db="EMBL/GenBank/DDBJ databases">
        <title>Trade-off between light-utilization and light-protection in marine flavobacteria.</title>
        <authorList>
            <person name="Kumagai Y."/>
            <person name="Yoshizawa S."/>
            <person name="Kogure K."/>
            <person name="Iwasaki W."/>
        </authorList>
    </citation>
    <scope>NUCLEOTIDE SEQUENCE [LARGE SCALE GENOMIC DNA]</scope>
    <source>
        <strain evidence="8 9">NBRC 108759</strain>
    </source>
</reference>
<dbReference type="Proteomes" id="UP000238882">
    <property type="component" value="Unassembled WGS sequence"/>
</dbReference>
<keyword evidence="5 6" id="KW-0472">Membrane</keyword>
<evidence type="ECO:0000313" key="8">
    <source>
        <dbReference type="EMBL" id="PQJ79628.1"/>
    </source>
</evidence>
<evidence type="ECO:0000256" key="4">
    <source>
        <dbReference type="ARBA" id="ARBA00022989"/>
    </source>
</evidence>
<feature type="transmembrane region" description="Helical" evidence="6">
    <location>
        <begin position="43"/>
        <end position="64"/>
    </location>
</feature>
<evidence type="ECO:0000259" key="7">
    <source>
        <dbReference type="Pfam" id="PF13396"/>
    </source>
</evidence>
<evidence type="ECO:0000256" key="5">
    <source>
        <dbReference type="ARBA" id="ARBA00023136"/>
    </source>
</evidence>
<proteinExistence type="predicted"/>
<dbReference type="RefSeq" id="WP_105016222.1">
    <property type="nucleotide sequence ID" value="NZ_MSCN01000001.1"/>
</dbReference>
<dbReference type="InterPro" id="IPR027379">
    <property type="entry name" value="CLS_N"/>
</dbReference>
<keyword evidence="9" id="KW-1185">Reference proteome</keyword>
<feature type="domain" description="Cardiolipin synthase N-terminal" evidence="7">
    <location>
        <begin position="24"/>
        <end position="66"/>
    </location>
</feature>
<comment type="subcellular location">
    <subcellularLocation>
        <location evidence="1">Cell membrane</location>
        <topology evidence="1">Multi-pass membrane protein</topology>
    </subcellularLocation>
</comment>
<name>A0A2S7WPT2_9FLAO</name>
<dbReference type="AlphaFoldDB" id="A0A2S7WPT2"/>
<dbReference type="GO" id="GO:0005886">
    <property type="term" value="C:plasma membrane"/>
    <property type="evidence" value="ECO:0007669"/>
    <property type="project" value="UniProtKB-SubCell"/>
</dbReference>
<evidence type="ECO:0000313" key="9">
    <source>
        <dbReference type="Proteomes" id="UP000238882"/>
    </source>
</evidence>
<dbReference type="Pfam" id="PF13396">
    <property type="entry name" value="PLDc_N"/>
    <property type="match status" value="1"/>
</dbReference>
<evidence type="ECO:0000256" key="2">
    <source>
        <dbReference type="ARBA" id="ARBA00022475"/>
    </source>
</evidence>
<evidence type="ECO:0000256" key="3">
    <source>
        <dbReference type="ARBA" id="ARBA00022692"/>
    </source>
</evidence>
<organism evidence="8 9">
    <name type="scientific">Polaribacter porphyrae</name>
    <dbReference type="NCBI Taxonomy" id="1137780"/>
    <lineage>
        <taxon>Bacteria</taxon>
        <taxon>Pseudomonadati</taxon>
        <taxon>Bacteroidota</taxon>
        <taxon>Flavobacteriia</taxon>
        <taxon>Flavobacteriales</taxon>
        <taxon>Flavobacteriaceae</taxon>
    </lineage>
</organism>
<evidence type="ECO:0000256" key="1">
    <source>
        <dbReference type="ARBA" id="ARBA00004651"/>
    </source>
</evidence>
<feature type="transmembrane region" description="Helical" evidence="6">
    <location>
        <begin position="12"/>
        <end position="31"/>
    </location>
</feature>
<sequence>METLLNDFSFGLFVTQTLLLLALVLFIYALYDVLKNKFINNNKIIWTLVVLFVPFLGSLFYVIIGRKHKLV</sequence>
<accession>A0A2S7WPT2</accession>
<keyword evidence="2" id="KW-1003">Cell membrane</keyword>
<gene>
    <name evidence="8" type="ORF">BTO18_10785</name>
</gene>
<dbReference type="EMBL" id="MSCN01000001">
    <property type="protein sequence ID" value="PQJ79628.1"/>
    <property type="molecule type" value="Genomic_DNA"/>
</dbReference>
<comment type="caution">
    <text evidence="8">The sequence shown here is derived from an EMBL/GenBank/DDBJ whole genome shotgun (WGS) entry which is preliminary data.</text>
</comment>
<protein>
    <recommendedName>
        <fullName evidence="7">Cardiolipin synthase N-terminal domain-containing protein</fullName>
    </recommendedName>
</protein>
<evidence type="ECO:0000256" key="6">
    <source>
        <dbReference type="SAM" id="Phobius"/>
    </source>
</evidence>
<keyword evidence="4 6" id="KW-1133">Transmembrane helix</keyword>